<reference evidence="2" key="1">
    <citation type="submission" date="2016-10" db="EMBL/GenBank/DDBJ databases">
        <authorList>
            <person name="Benchimol M."/>
            <person name="Almeida L.G."/>
            <person name="Vasconcelos A.T."/>
            <person name="Perreira-Neves A."/>
            <person name="Rosa I.A."/>
            <person name="Tasca T."/>
            <person name="Bogo M.R."/>
            <person name="de Souza W."/>
        </authorList>
    </citation>
    <scope>NUCLEOTIDE SEQUENCE [LARGE SCALE GENOMIC DNA]</scope>
    <source>
        <strain evidence="2">K</strain>
    </source>
</reference>
<dbReference type="RefSeq" id="XP_068346614.1">
    <property type="nucleotide sequence ID" value="XM_068513091.1"/>
</dbReference>
<comment type="caution">
    <text evidence="2">The sequence shown here is derived from an EMBL/GenBank/DDBJ whole genome shotgun (WGS) entry which is preliminary data.</text>
</comment>
<keyword evidence="1" id="KW-0812">Transmembrane</keyword>
<feature type="transmembrane region" description="Helical" evidence="1">
    <location>
        <begin position="145"/>
        <end position="172"/>
    </location>
</feature>
<sequence>MYSFDFFFVCNFIPEQAINTIFSGVNSILESSLLLQSLTSFCPFMIAFSDELTLKLLVSESVVVSLSLKPSFETKWFKSVFSVYCETSGISVLNAYSPLSLLIKVPKIVTLSWNNDTPALILEPLFGTSVVTTKLCGLMVMLVRLYLSAVLLGSLLGSHIFILLDCILIALLE</sequence>
<protein>
    <submittedName>
        <fullName evidence="2">Uncharacterized protein</fullName>
    </submittedName>
</protein>
<gene>
    <name evidence="2" type="ORF">TRFO_40250</name>
</gene>
<accession>A0A1J4J7T5</accession>
<dbReference type="AlphaFoldDB" id="A0A1J4J7T5"/>
<keyword evidence="1" id="KW-1133">Transmembrane helix</keyword>
<keyword evidence="3" id="KW-1185">Reference proteome</keyword>
<dbReference type="GeneID" id="94847795"/>
<name>A0A1J4J7T5_9EUKA</name>
<dbReference type="EMBL" id="MLAK01001398">
    <property type="protein sequence ID" value="OHS93477.1"/>
    <property type="molecule type" value="Genomic_DNA"/>
</dbReference>
<evidence type="ECO:0000313" key="2">
    <source>
        <dbReference type="EMBL" id="OHS93477.1"/>
    </source>
</evidence>
<proteinExistence type="predicted"/>
<evidence type="ECO:0000256" key="1">
    <source>
        <dbReference type="SAM" id="Phobius"/>
    </source>
</evidence>
<evidence type="ECO:0000313" key="3">
    <source>
        <dbReference type="Proteomes" id="UP000179807"/>
    </source>
</evidence>
<dbReference type="VEuPathDB" id="TrichDB:TRFO_40250"/>
<dbReference type="Proteomes" id="UP000179807">
    <property type="component" value="Unassembled WGS sequence"/>
</dbReference>
<organism evidence="2 3">
    <name type="scientific">Tritrichomonas foetus</name>
    <dbReference type="NCBI Taxonomy" id="1144522"/>
    <lineage>
        <taxon>Eukaryota</taxon>
        <taxon>Metamonada</taxon>
        <taxon>Parabasalia</taxon>
        <taxon>Tritrichomonadida</taxon>
        <taxon>Tritrichomonadidae</taxon>
        <taxon>Tritrichomonas</taxon>
    </lineage>
</organism>
<keyword evidence="1" id="KW-0472">Membrane</keyword>